<dbReference type="InterPro" id="IPR050509">
    <property type="entry name" value="CoA-transferase_III"/>
</dbReference>
<organism evidence="1 2">
    <name type="scientific">Microbacterium mitrae</name>
    <dbReference type="NCBI Taxonomy" id="664640"/>
    <lineage>
        <taxon>Bacteria</taxon>
        <taxon>Bacillati</taxon>
        <taxon>Actinomycetota</taxon>
        <taxon>Actinomycetes</taxon>
        <taxon>Micrococcales</taxon>
        <taxon>Microbacteriaceae</taxon>
        <taxon>Microbacterium</taxon>
    </lineage>
</organism>
<dbReference type="Proteomes" id="UP000321196">
    <property type="component" value="Unassembled WGS sequence"/>
</dbReference>
<dbReference type="EMBL" id="VRSW01000003">
    <property type="protein sequence ID" value="TXK04107.1"/>
    <property type="molecule type" value="Genomic_DNA"/>
</dbReference>
<dbReference type="OrthoDB" id="9058532at2"/>
<dbReference type="PANTHER" id="PTHR48228:SF4">
    <property type="entry name" value="BLR3030 PROTEIN"/>
    <property type="match status" value="1"/>
</dbReference>
<evidence type="ECO:0000313" key="1">
    <source>
        <dbReference type="EMBL" id="TXK04107.1"/>
    </source>
</evidence>
<proteinExistence type="predicted"/>
<dbReference type="SUPFAM" id="SSF89796">
    <property type="entry name" value="CoA-transferase family III (CaiB/BaiF)"/>
    <property type="match status" value="2"/>
</dbReference>
<accession>A0A5C8HMP4</accession>
<dbReference type="Pfam" id="PF02515">
    <property type="entry name" value="CoA_transf_3"/>
    <property type="match status" value="1"/>
</dbReference>
<comment type="caution">
    <text evidence="1">The sequence shown here is derived from an EMBL/GenBank/DDBJ whole genome shotgun (WGS) entry which is preliminary data.</text>
</comment>
<dbReference type="GO" id="GO:0016740">
    <property type="term" value="F:transferase activity"/>
    <property type="evidence" value="ECO:0007669"/>
    <property type="project" value="UniProtKB-KW"/>
</dbReference>
<protein>
    <submittedName>
        <fullName evidence="1">Acyl-CoA transferase</fullName>
    </submittedName>
</protein>
<keyword evidence="1" id="KW-0808">Transferase</keyword>
<dbReference type="InterPro" id="IPR003673">
    <property type="entry name" value="CoA-Trfase_fam_III"/>
</dbReference>
<sequence length="469" mass="49110">MRLMDDTFADLFGDIWGMAGVTGDAGVPGDAVSFTGPRVVLASPFDVTGLATGAVASATLAVARLLAERRGEPLAPVTVDSGMACAAFRGEALFSPIGWQLAPLWDPIAGNYRAADGWIRLHTNYAHHRAAVRDVLRAEDRDGVATAVAAWRTVDLETAIVAAGGAAAAMHARDEWLASPAGRATAGVPLLEFDQGSSGSAPAWAGTTPTLPLSGVRVLDLTRVIAGPTCTKVLAWYGADVLRIDPPGFEEVASLLPETTVGKRCAALDLNSIEGRAHFEALLAEADVIVLGLRGDALASLGYTDERLAVINPALIVARLNAYGWEGPWKNRRGFDSLVQMSCGIAADGAATFGRDEPTPLPVQALDYATGWFLAAAVARALTTQLTNGATTRISGSLVATANLLYSLPRPPRALTAAASDAVDLEETATAWGQAKRVPMPGRIAGVVPQWQHNAGPLARRDAVWNSRE</sequence>
<name>A0A5C8HMP4_9MICO</name>
<reference evidence="1 2" key="1">
    <citation type="submission" date="2019-08" db="EMBL/GenBank/DDBJ databases">
        <authorList>
            <person name="Dong K."/>
        </authorList>
    </citation>
    <scope>NUCLEOTIDE SEQUENCE [LARGE SCALE GENOMIC DNA]</scope>
    <source>
        <strain evidence="1 2">M4-8</strain>
    </source>
</reference>
<gene>
    <name evidence="1" type="ORF">FVP60_10095</name>
</gene>
<dbReference type="InterPro" id="IPR023606">
    <property type="entry name" value="CoA-Trfase_III_dom_1_sf"/>
</dbReference>
<keyword evidence="2" id="KW-1185">Reference proteome</keyword>
<dbReference type="PANTHER" id="PTHR48228">
    <property type="entry name" value="SUCCINYL-COA--D-CITRAMALATE COA-TRANSFERASE"/>
    <property type="match status" value="1"/>
</dbReference>
<evidence type="ECO:0000313" key="2">
    <source>
        <dbReference type="Proteomes" id="UP000321196"/>
    </source>
</evidence>
<dbReference type="AlphaFoldDB" id="A0A5C8HMP4"/>
<dbReference type="Gene3D" id="3.40.50.10540">
    <property type="entry name" value="Crotonobetainyl-coa:carnitine coa-transferase, domain 1"/>
    <property type="match status" value="1"/>
</dbReference>